<keyword evidence="2" id="KW-1133">Transmembrane helix</keyword>
<dbReference type="Pfam" id="PF06979">
    <property type="entry name" value="TMEM70"/>
    <property type="match status" value="1"/>
</dbReference>
<keyword evidence="2" id="KW-0472">Membrane</keyword>
<dbReference type="PANTHER" id="PTHR13281">
    <property type="entry name" value="TRANSMEMBRANE PROTEIN 70, MITOCHONDRIAL"/>
    <property type="match status" value="1"/>
</dbReference>
<dbReference type="AlphaFoldDB" id="A0A5J5D7Q4"/>
<accession>A0A5J5D7Q4</accession>
<dbReference type="GO" id="GO:0033615">
    <property type="term" value="P:mitochondrial proton-transporting ATP synthase complex assembly"/>
    <property type="evidence" value="ECO:0007669"/>
    <property type="project" value="TreeGrafter"/>
</dbReference>
<name>A0A5J5D7Q4_9PERO</name>
<comment type="caution">
    <text evidence="3">The sequence shown here is derived from an EMBL/GenBank/DDBJ whole genome shotgun (WGS) entry which is preliminary data.</text>
</comment>
<evidence type="ECO:0000256" key="2">
    <source>
        <dbReference type="SAM" id="Phobius"/>
    </source>
</evidence>
<sequence length="242" mass="27373">KKKKKKWKRKRKQNHGRIVSSVNSHTTAARHRVPFNVSCFRGACGNQLTSHANRRSFLHFNNKVQSRCPSSRCLSAATHSEDGNLIYTGSLGTAVRGVKMFSYSTSGASLFLMPHILLKTGVQGFVMKAAFCGVIGFFTFLTPVLLHLITKGYVVRLYHNPDTDTYTAITYSVFLTEKRNVFHQRQVRIPAVSKMFTTLYAGEMGLLVNPDMFPIPHDYNHLMGYDKPFSFDTDDIDRPDKS</sequence>
<reference evidence="3 4" key="1">
    <citation type="submission" date="2019-08" db="EMBL/GenBank/DDBJ databases">
        <title>A chromosome-level genome assembly, high-density linkage maps, and genome scans reveal the genomic architecture of hybrid incompatibilities underlying speciation via character displacement in darters (Percidae: Etheostominae).</title>
        <authorList>
            <person name="Moran R.L."/>
            <person name="Catchen J.M."/>
            <person name="Fuller R.C."/>
        </authorList>
    </citation>
    <scope>NUCLEOTIDE SEQUENCE [LARGE SCALE GENOMIC DNA]</scope>
    <source>
        <strain evidence="3">EspeVRDwgs_2016</strain>
        <tissue evidence="3">Muscle</tissue>
    </source>
</reference>
<protein>
    <recommendedName>
        <fullName evidence="5">Transmembrane protein 70</fullName>
    </recommendedName>
</protein>
<dbReference type="PANTHER" id="PTHR13281:SF0">
    <property type="entry name" value="TRANSMEMBRANE PROTEIN 70, MITOCHONDRIAL"/>
    <property type="match status" value="1"/>
</dbReference>
<comment type="similarity">
    <text evidence="1">Belongs to the TMEM70 family.</text>
</comment>
<proteinExistence type="inferred from homology"/>
<dbReference type="InterPro" id="IPR045325">
    <property type="entry name" value="TMEM70/TMEM186/TMEM223"/>
</dbReference>
<evidence type="ECO:0000313" key="4">
    <source>
        <dbReference type="Proteomes" id="UP000327493"/>
    </source>
</evidence>
<evidence type="ECO:0000313" key="3">
    <source>
        <dbReference type="EMBL" id="KAA8587591.1"/>
    </source>
</evidence>
<gene>
    <name evidence="3" type="ORF">FQN60_016453</name>
</gene>
<keyword evidence="2" id="KW-0812">Transmembrane</keyword>
<keyword evidence="4" id="KW-1185">Reference proteome</keyword>
<dbReference type="InterPro" id="IPR009724">
    <property type="entry name" value="TMEM70"/>
</dbReference>
<evidence type="ECO:0000256" key="1">
    <source>
        <dbReference type="ARBA" id="ARBA00005280"/>
    </source>
</evidence>
<feature type="transmembrane region" description="Helical" evidence="2">
    <location>
        <begin position="100"/>
        <end position="118"/>
    </location>
</feature>
<organism evidence="3 4">
    <name type="scientific">Etheostoma spectabile</name>
    <name type="common">orangethroat darter</name>
    <dbReference type="NCBI Taxonomy" id="54343"/>
    <lineage>
        <taxon>Eukaryota</taxon>
        <taxon>Metazoa</taxon>
        <taxon>Chordata</taxon>
        <taxon>Craniata</taxon>
        <taxon>Vertebrata</taxon>
        <taxon>Euteleostomi</taxon>
        <taxon>Actinopterygii</taxon>
        <taxon>Neopterygii</taxon>
        <taxon>Teleostei</taxon>
        <taxon>Neoteleostei</taxon>
        <taxon>Acanthomorphata</taxon>
        <taxon>Eupercaria</taxon>
        <taxon>Perciformes</taxon>
        <taxon>Percoidei</taxon>
        <taxon>Percidae</taxon>
        <taxon>Etheostomatinae</taxon>
        <taxon>Etheostoma</taxon>
    </lineage>
</organism>
<evidence type="ECO:0008006" key="5">
    <source>
        <dbReference type="Google" id="ProtNLM"/>
    </source>
</evidence>
<feature type="non-terminal residue" evidence="3">
    <location>
        <position position="1"/>
    </location>
</feature>
<dbReference type="GO" id="GO:0031966">
    <property type="term" value="C:mitochondrial membrane"/>
    <property type="evidence" value="ECO:0007669"/>
    <property type="project" value="TreeGrafter"/>
</dbReference>
<feature type="transmembrane region" description="Helical" evidence="2">
    <location>
        <begin position="124"/>
        <end position="149"/>
    </location>
</feature>
<dbReference type="Proteomes" id="UP000327493">
    <property type="component" value="Chromosome 12"/>
</dbReference>
<dbReference type="EMBL" id="VOFY01000012">
    <property type="protein sequence ID" value="KAA8587591.1"/>
    <property type="molecule type" value="Genomic_DNA"/>
</dbReference>